<dbReference type="Proteomes" id="UP001293593">
    <property type="component" value="Unassembled WGS sequence"/>
</dbReference>
<proteinExistence type="predicted"/>
<organism evidence="1 2">
    <name type="scientific">Acacia crassicarpa</name>
    <name type="common">northern wattle</name>
    <dbReference type="NCBI Taxonomy" id="499986"/>
    <lineage>
        <taxon>Eukaryota</taxon>
        <taxon>Viridiplantae</taxon>
        <taxon>Streptophyta</taxon>
        <taxon>Embryophyta</taxon>
        <taxon>Tracheophyta</taxon>
        <taxon>Spermatophyta</taxon>
        <taxon>Magnoliopsida</taxon>
        <taxon>eudicotyledons</taxon>
        <taxon>Gunneridae</taxon>
        <taxon>Pentapetalae</taxon>
        <taxon>rosids</taxon>
        <taxon>fabids</taxon>
        <taxon>Fabales</taxon>
        <taxon>Fabaceae</taxon>
        <taxon>Caesalpinioideae</taxon>
        <taxon>mimosoid clade</taxon>
        <taxon>Acacieae</taxon>
        <taxon>Acacia</taxon>
    </lineage>
</organism>
<evidence type="ECO:0000313" key="2">
    <source>
        <dbReference type="Proteomes" id="UP001293593"/>
    </source>
</evidence>
<dbReference type="PANTHER" id="PTHR11439:SF455">
    <property type="entry name" value="RLK (RECEPTOR-LIKE PROTEIN KINASE) 8, PUTATIVE-RELATED"/>
    <property type="match status" value="1"/>
</dbReference>
<evidence type="ECO:0000313" key="1">
    <source>
        <dbReference type="EMBL" id="KAK4271380.1"/>
    </source>
</evidence>
<accession>A0AAE1JJ11</accession>
<dbReference type="EMBL" id="JAWXYG010000005">
    <property type="protein sequence ID" value="KAK4271380.1"/>
    <property type="molecule type" value="Genomic_DNA"/>
</dbReference>
<dbReference type="InterPro" id="IPR043502">
    <property type="entry name" value="DNA/RNA_pol_sf"/>
</dbReference>
<dbReference type="CDD" id="cd09272">
    <property type="entry name" value="RNase_HI_RT_Ty1"/>
    <property type="match status" value="1"/>
</dbReference>
<sequence>MASGLSLTRGSTAVFPDEVLYRTVVGSLQYVTITRPDICFAVNKVCQFMQTPYIEHWKVVKRILRYLAGSINHGLILCLSPTTSLVAFCDADWAADKDDRKSMTGYCIYFGSNLVLWSSKNQCTVSRSSTEAEYRSMASTVAELLWLQSLHSELHIKLVVVGVPYVLCDKLSAVMITTNPVLYARTKHLELDLHFVRERAIRKEIRVQHIPSTSHVADGLTKAISCLGFPLFKEQLC</sequence>
<protein>
    <submittedName>
        <fullName evidence="1">Uncharacterized protein</fullName>
    </submittedName>
</protein>
<dbReference type="AlphaFoldDB" id="A0AAE1JJ11"/>
<comment type="caution">
    <text evidence="1">The sequence shown here is derived from an EMBL/GenBank/DDBJ whole genome shotgun (WGS) entry which is preliminary data.</text>
</comment>
<name>A0AAE1JJ11_9FABA</name>
<reference evidence="1" key="1">
    <citation type="submission" date="2023-10" db="EMBL/GenBank/DDBJ databases">
        <title>Chromosome-level genome of the transformable northern wattle, Acacia crassicarpa.</title>
        <authorList>
            <person name="Massaro I."/>
            <person name="Sinha N.R."/>
            <person name="Poethig S."/>
            <person name="Leichty A.R."/>
        </authorList>
    </citation>
    <scope>NUCLEOTIDE SEQUENCE</scope>
    <source>
        <strain evidence="1">Acra3RX</strain>
        <tissue evidence="1">Leaf</tissue>
    </source>
</reference>
<gene>
    <name evidence="1" type="ORF">QN277_020082</name>
</gene>
<keyword evidence="2" id="KW-1185">Reference proteome</keyword>
<dbReference type="PANTHER" id="PTHR11439">
    <property type="entry name" value="GAG-POL-RELATED RETROTRANSPOSON"/>
    <property type="match status" value="1"/>
</dbReference>
<dbReference type="SUPFAM" id="SSF56672">
    <property type="entry name" value="DNA/RNA polymerases"/>
    <property type="match status" value="1"/>
</dbReference>